<proteinExistence type="predicted"/>
<comment type="caution">
    <text evidence="1">The sequence shown here is derived from an EMBL/GenBank/DDBJ whole genome shotgun (WGS) entry which is preliminary data.</text>
</comment>
<evidence type="ECO:0000313" key="2">
    <source>
        <dbReference type="Proteomes" id="UP000051861"/>
    </source>
</evidence>
<dbReference type="EMBL" id="LIZX01000224">
    <property type="protein sequence ID" value="KPJ63709.1"/>
    <property type="molecule type" value="Genomic_DNA"/>
</dbReference>
<organism evidence="1 2">
    <name type="scientific">candidate division WOR-1 bacterium DG_54_3</name>
    <dbReference type="NCBI Taxonomy" id="1703775"/>
    <lineage>
        <taxon>Bacteria</taxon>
        <taxon>Bacillati</taxon>
        <taxon>Saganbacteria</taxon>
    </lineage>
</organism>
<sequence length="113" mass="13669">MAEEFNPVEEGRRIAHEYLSKRGWAREWRRTLSRQLYPEVQREEFEAKQRQCDQMEEEAEEVFSRNVERWRHDPSPQAKEVLHAIVDVMGKRLDLGFFAKRIVDRLKRELGPM</sequence>
<name>A0A0S7XMH9_UNCSA</name>
<reference evidence="1 2" key="1">
    <citation type="journal article" date="2015" name="Microbiome">
        <title>Genomic resolution of linkages in carbon, nitrogen, and sulfur cycling among widespread estuary sediment bacteria.</title>
        <authorList>
            <person name="Baker B.J."/>
            <person name="Lazar C.S."/>
            <person name="Teske A.P."/>
            <person name="Dick G.J."/>
        </authorList>
    </citation>
    <scope>NUCLEOTIDE SEQUENCE [LARGE SCALE GENOMIC DNA]</scope>
    <source>
        <strain evidence="1">DG_54_3</strain>
    </source>
</reference>
<evidence type="ECO:0000313" key="1">
    <source>
        <dbReference type="EMBL" id="KPJ63709.1"/>
    </source>
</evidence>
<accession>A0A0S7XMH9</accession>
<protein>
    <submittedName>
        <fullName evidence="1">Uncharacterized protein</fullName>
    </submittedName>
</protein>
<gene>
    <name evidence="1" type="ORF">AMJ44_14135</name>
</gene>
<dbReference type="Proteomes" id="UP000051861">
    <property type="component" value="Unassembled WGS sequence"/>
</dbReference>
<dbReference type="AlphaFoldDB" id="A0A0S7XMH9"/>